<keyword evidence="2" id="KW-1185">Reference proteome</keyword>
<gene>
    <name evidence="1" type="ORF">AN640_06515</name>
</gene>
<accession>A0ACC8XHN9</accession>
<evidence type="ECO:0000313" key="1">
    <source>
        <dbReference type="EMBL" id="ONI43291.1"/>
    </source>
</evidence>
<name>A0ACC8XHN9_9FIRM</name>
<protein>
    <submittedName>
        <fullName evidence="1">Uncharacterized protein</fullName>
    </submittedName>
</protein>
<dbReference type="EMBL" id="LJHD01000151">
    <property type="protein sequence ID" value="ONI43291.1"/>
    <property type="molecule type" value="Genomic_DNA"/>
</dbReference>
<evidence type="ECO:0000313" key="2">
    <source>
        <dbReference type="Proteomes" id="UP000188637"/>
    </source>
</evidence>
<reference evidence="1" key="1">
    <citation type="submission" date="2016-08" db="EMBL/GenBank/DDBJ databases">
        <authorList>
            <person name="Ngugi D.K."/>
            <person name="Miyake S."/>
            <person name="Stingl U."/>
        </authorList>
    </citation>
    <scope>NUCLEOTIDE SEQUENCE</scope>
    <source>
        <strain evidence="1">SCG-D08WGA-EpuloA1</strain>
    </source>
</reference>
<proteinExistence type="predicted"/>
<dbReference type="Proteomes" id="UP000188637">
    <property type="component" value="Unassembled WGS sequence"/>
</dbReference>
<sequence>MKIKTNLWTGIIMGLFSTILLIVLPDQVPLPMFNSGAPSPRILPSFAIIGMLISSIALIVQSLVFKKEKIYEFNIKFELPAIILIALLCIFVVLIINIGFILAACIIFPIMLFYVGERKPFIYIFTILASIAIFYLFKLVLNISLPGFGG</sequence>
<organism evidence="1 2">
    <name type="scientific">Candidatus Epulonipiscium fishelsonii</name>
    <dbReference type="NCBI Taxonomy" id="77094"/>
    <lineage>
        <taxon>Bacteria</taxon>
        <taxon>Bacillati</taxon>
        <taxon>Bacillota</taxon>
        <taxon>Clostridia</taxon>
        <taxon>Lachnospirales</taxon>
        <taxon>Lachnospiraceae</taxon>
        <taxon>Candidatus Epulonipiscium</taxon>
    </lineage>
</organism>
<comment type="caution">
    <text evidence="1">The sequence shown here is derived from an EMBL/GenBank/DDBJ whole genome shotgun (WGS) entry which is preliminary data.</text>
</comment>